<protein>
    <submittedName>
        <fullName evidence="4">Myosin</fullName>
    </submittedName>
</protein>
<dbReference type="Proteomes" id="UP000218765">
    <property type="component" value="Chromosome"/>
</dbReference>
<proteinExistence type="predicted"/>
<dbReference type="KEGG" id="ttc:FOKN1_1781"/>
<accession>A0A1Z4VRB3</accession>
<feature type="compositionally biased region" description="Low complexity" evidence="2">
    <location>
        <begin position="425"/>
        <end position="440"/>
    </location>
</feature>
<evidence type="ECO:0000256" key="1">
    <source>
        <dbReference type="SAM" id="Coils"/>
    </source>
</evidence>
<feature type="compositionally biased region" description="Acidic residues" evidence="2">
    <location>
        <begin position="497"/>
        <end position="511"/>
    </location>
</feature>
<keyword evidence="3" id="KW-1133">Transmembrane helix</keyword>
<organism evidence="4 5">
    <name type="scientific">Thiohalobacter thiocyanaticus</name>
    <dbReference type="NCBI Taxonomy" id="585455"/>
    <lineage>
        <taxon>Bacteria</taxon>
        <taxon>Pseudomonadati</taxon>
        <taxon>Pseudomonadota</taxon>
        <taxon>Gammaproteobacteria</taxon>
        <taxon>Thiohalobacterales</taxon>
        <taxon>Thiohalobacteraceae</taxon>
        <taxon>Thiohalobacter</taxon>
    </lineage>
</organism>
<name>A0A1Z4VRB3_9GAMM</name>
<keyword evidence="3" id="KW-0812">Transmembrane</keyword>
<reference evidence="4 5" key="1">
    <citation type="submission" date="2017-05" db="EMBL/GenBank/DDBJ databases">
        <title>Thiocyanate degradation by Thiohalobacter thiocyanaticus FOKN1.</title>
        <authorList>
            <person name="Oshiki M."/>
            <person name="Fukushima T."/>
            <person name="Kawano S."/>
            <person name="Nakagawa J."/>
        </authorList>
    </citation>
    <scope>NUCLEOTIDE SEQUENCE [LARGE SCALE GENOMIC DNA]</scope>
    <source>
        <strain evidence="4 5">FOKN1</strain>
    </source>
</reference>
<keyword evidence="3" id="KW-0472">Membrane</keyword>
<evidence type="ECO:0000256" key="3">
    <source>
        <dbReference type="SAM" id="Phobius"/>
    </source>
</evidence>
<evidence type="ECO:0000313" key="4">
    <source>
        <dbReference type="EMBL" id="BAZ94167.1"/>
    </source>
</evidence>
<evidence type="ECO:0000256" key="2">
    <source>
        <dbReference type="SAM" id="MobiDB-lite"/>
    </source>
</evidence>
<keyword evidence="5" id="KW-1185">Reference proteome</keyword>
<gene>
    <name evidence="4" type="ORF">FOKN1_1781</name>
</gene>
<dbReference type="AlphaFoldDB" id="A0A1Z4VRB3"/>
<feature type="coiled-coil region" evidence="1">
    <location>
        <begin position="204"/>
        <end position="241"/>
    </location>
</feature>
<dbReference type="RefSeq" id="WP_157745548.1">
    <property type="nucleotide sequence ID" value="NZ_AP018052.1"/>
</dbReference>
<feature type="region of interest" description="Disordered" evidence="2">
    <location>
        <begin position="91"/>
        <end position="114"/>
    </location>
</feature>
<sequence>MIQLHIYGMLAILEVLLLVSVVAGWLYVRNRRNNRTIAHLTASLQQRGEPATASEPPVADAASTHAAAVDQSRSFSDFLREELDASSVMLGSDAAPESGSAADPESDSADEQAQVRQMLAARHQFLQLELDTQDMRQDPQARRRHIVEQMHSLLATFTPAAVGTAETEPVSEPDADSDALAREQQLESQLSHLRTVVGNQQDVMRELRQLLEQEMGESEEMREIIARLQDAEASSLELERSLEVMGKSTASGTEAGGYQSSPDSDMLRNLVGSQQQTISRLQTMLKQSVGEKETSVELRDAMEKIQRSNQELGTCVMVLEDENSMLRDQIQSLQSQLDDFLGVQDTTADAERESQPGAGVEAAQEEDVLNAESEAAATASEPSPDPEPVDDTQVQTHADPDIAAMAAGDGIETVDADERLNDMDAAPATAAEPQAEPETAAVEDIDALLEATASTADEPPPEQSPAPGTASGTADDTGASDEEGNHAGINTLKDIDLDSDGDATLSDEDIDALLSGRKQN</sequence>
<dbReference type="EMBL" id="AP018052">
    <property type="protein sequence ID" value="BAZ94167.1"/>
    <property type="molecule type" value="Genomic_DNA"/>
</dbReference>
<keyword evidence="1" id="KW-0175">Coiled coil</keyword>
<dbReference type="OrthoDB" id="9888859at2"/>
<evidence type="ECO:0000313" key="5">
    <source>
        <dbReference type="Proteomes" id="UP000218765"/>
    </source>
</evidence>
<feature type="coiled-coil region" evidence="1">
    <location>
        <begin position="291"/>
        <end position="336"/>
    </location>
</feature>
<feature type="region of interest" description="Disordered" evidence="2">
    <location>
        <begin position="344"/>
        <end position="520"/>
    </location>
</feature>
<feature type="transmembrane region" description="Helical" evidence="3">
    <location>
        <begin position="6"/>
        <end position="28"/>
    </location>
</feature>
<feature type="compositionally biased region" description="Low complexity" evidence="2">
    <location>
        <begin position="371"/>
        <end position="382"/>
    </location>
</feature>